<proteinExistence type="predicted"/>
<organism evidence="3 4">
    <name type="scientific">Hymenobacter roseosalivarius DSM 11622</name>
    <dbReference type="NCBI Taxonomy" id="645990"/>
    <lineage>
        <taxon>Bacteria</taxon>
        <taxon>Pseudomonadati</taxon>
        <taxon>Bacteroidota</taxon>
        <taxon>Cytophagia</taxon>
        <taxon>Cytophagales</taxon>
        <taxon>Hymenobacteraceae</taxon>
        <taxon>Hymenobacter</taxon>
    </lineage>
</organism>
<name>A0A1W1VYI9_9BACT</name>
<evidence type="ECO:0000259" key="2">
    <source>
        <dbReference type="Pfam" id="PF06713"/>
    </source>
</evidence>
<feature type="transmembrane region" description="Helical" evidence="1">
    <location>
        <begin position="33"/>
        <end position="51"/>
    </location>
</feature>
<dbReference type="InterPro" id="IPR009589">
    <property type="entry name" value="PH_YyaB-like"/>
</dbReference>
<accession>A0A1W1VYI9</accession>
<feature type="domain" description="Uncharacterized protein YyaB-like PH" evidence="2">
    <location>
        <begin position="53"/>
        <end position="126"/>
    </location>
</feature>
<evidence type="ECO:0000256" key="1">
    <source>
        <dbReference type="SAM" id="Phobius"/>
    </source>
</evidence>
<dbReference type="STRING" id="645990.SAMN00120144_1096"/>
<gene>
    <name evidence="3" type="ORF">SAMN00120144_1096</name>
</gene>
<keyword evidence="1" id="KW-0812">Transmembrane</keyword>
<dbReference type="GO" id="GO:0030153">
    <property type="term" value="P:bacteriocin immunity"/>
    <property type="evidence" value="ECO:0007669"/>
    <property type="project" value="InterPro"/>
</dbReference>
<evidence type="ECO:0000313" key="4">
    <source>
        <dbReference type="Proteomes" id="UP000192266"/>
    </source>
</evidence>
<reference evidence="3 4" key="1">
    <citation type="submission" date="2017-04" db="EMBL/GenBank/DDBJ databases">
        <authorList>
            <person name="Afonso C.L."/>
            <person name="Miller P.J."/>
            <person name="Scott M.A."/>
            <person name="Spackman E."/>
            <person name="Goraichik I."/>
            <person name="Dimitrov K.M."/>
            <person name="Suarez D.L."/>
            <person name="Swayne D.E."/>
        </authorList>
    </citation>
    <scope>NUCLEOTIDE SEQUENCE [LARGE SCALE GENOMIC DNA]</scope>
    <source>
        <strain evidence="3 4">DSM 11622</strain>
    </source>
</reference>
<protein>
    <recommendedName>
        <fullName evidence="2">Uncharacterized protein YyaB-like PH domain-containing protein</fullName>
    </recommendedName>
</protein>
<dbReference type="Pfam" id="PF06713">
    <property type="entry name" value="bPH_4"/>
    <property type="match status" value="1"/>
</dbReference>
<dbReference type="Proteomes" id="UP000192266">
    <property type="component" value="Unassembled WGS sequence"/>
</dbReference>
<dbReference type="OrthoDB" id="1261156at2"/>
<dbReference type="AlphaFoldDB" id="A0A1W1VYI9"/>
<feature type="transmembrane region" description="Helical" evidence="1">
    <location>
        <begin position="9"/>
        <end position="27"/>
    </location>
</feature>
<keyword evidence="4" id="KW-1185">Reference proteome</keyword>
<sequence>MNRVFKAKISWWIFAPILVLVGSSIVLQGRASLLGGFFSLLALAFVLHMLFSTTYTVTPEQVVVQCSFLRWKIPTQSITRIVETHNPLSSPAPSLDRLRISYNKYDELMISPRDKQEFIAALRQLNPCIQVG</sequence>
<dbReference type="EMBL" id="FWWW01000082">
    <property type="protein sequence ID" value="SMB98418.1"/>
    <property type="molecule type" value="Genomic_DNA"/>
</dbReference>
<keyword evidence="1" id="KW-0472">Membrane</keyword>
<evidence type="ECO:0000313" key="3">
    <source>
        <dbReference type="EMBL" id="SMB98418.1"/>
    </source>
</evidence>
<dbReference type="RefSeq" id="WP_084446862.1">
    <property type="nucleotide sequence ID" value="NZ_FWWW01000082.1"/>
</dbReference>
<keyword evidence="1" id="KW-1133">Transmembrane helix</keyword>